<reference evidence="16 17" key="1">
    <citation type="submission" date="2024-03" db="EMBL/GenBank/DDBJ databases">
        <title>Genome-scale model development and genomic sequencing of the oleaginous clade Lipomyces.</title>
        <authorList>
            <consortium name="Lawrence Berkeley National Laboratory"/>
            <person name="Czajka J.J."/>
            <person name="Han Y."/>
            <person name="Kim J."/>
            <person name="Mondo S.J."/>
            <person name="Hofstad B.A."/>
            <person name="Robles A."/>
            <person name="Haridas S."/>
            <person name="Riley R."/>
            <person name="LaButti K."/>
            <person name="Pangilinan J."/>
            <person name="Andreopoulos W."/>
            <person name="Lipzen A."/>
            <person name="Yan J."/>
            <person name="Wang M."/>
            <person name="Ng V."/>
            <person name="Grigoriev I.V."/>
            <person name="Spatafora J.W."/>
            <person name="Magnuson J.K."/>
            <person name="Baker S.E."/>
            <person name="Pomraning K.R."/>
        </authorList>
    </citation>
    <scope>NUCLEOTIDE SEQUENCE [LARGE SCALE GENOMIC DNA]</scope>
    <source>
        <strain evidence="16 17">Phaff 52-87</strain>
    </source>
</reference>
<evidence type="ECO:0000256" key="10">
    <source>
        <dbReference type="ARBA" id="ARBA00023264"/>
    </source>
</evidence>
<dbReference type="InterPro" id="IPR018247">
    <property type="entry name" value="EF_Hand_1_Ca_BS"/>
</dbReference>
<feature type="active site" description="Charge relay system; for autoendoproteolytic cleavage activity" evidence="12">
    <location>
        <position position="954"/>
    </location>
</feature>
<name>A0ABR1F2P2_9ASCO</name>
<keyword evidence="2 12" id="KW-0444">Lipid biosynthesis</keyword>
<sequence>MAHNLLGRGLRSRNGSRNASPAGSRSSSPRPPSESSLILKIYIIKAKDLAALDRGGTSDPYVVITLDDFKATTQAISKTLNPEWNAEFSIGLSPAVSELLLIEGTVWDKDRFKKDYLGSFDISLPEHFGRGQENGLVVADIPTNKPRWYDLYSAKTRKTYVKGSIFVKLALADTTDPTASNDVLLEKWNALLSKTGPAGSISDYESDGLASPNNEDESGVSENESARSKSRRQEKRRERRQRLKQRQLMNLYQRGGDSDLAGVVFFEIVKVTDLPPERNVTRTGFDMDPFVVVSLGKSVVRTDVQRHNLNPIYNDKFLFQIIAREQNYVFTITVIDRDALSNNDFVARAQVPLQEILMLAQKPNPESGVYEFQPAMHAHVPIKKKRVGKKDSSTENKKDETSSSSSSPPATDDETMHTFEIPLILANKTKWEGKHQPVIEIRAKYMPYEALRQQFWHYLIRQFDDDDSGYISRIELSNMLEHIGSTLRQQTIERFFLENGKTEIDDDIEIDKVVAFLESQVEKECREMVDYTTGSSSRASAIPILVRAATAQPDETEERDDTLTEATVAELDRELEAISSEDKAEDKAVSQTSFPLDMEAYLEEIDEDESEVERVMTIRECPICHQPRLDMKAEVDIVTHLALCASQGWSQVDTLAISSHVTAEQASRKWVGKVVSKISYGGYKLGANSANILVQDRITGYISEERMSPYVRTGIRLLYRGLKAREMERSRIRKMLASMSVKQGRKYDNPRSVKAIKPFIQFHQLDLSSVLKPLDQFKSFNDFFYRELKPGSRPCAAASNPKIAVSPADCRSVVFESIEEATKIWIKGKDFSIRRLFGDAYADEVKSFIGGSLGIFRLAPQDYHRFHVPVDGVLGKPKLIEGAYYTVNPMAIRSALDVYGENVRVLVPIDSEAFGRVMIVCVGAMMVGSTVITAQAGARVSRTDELGYFKFGGSTLVVLFQPGKISWDSDLRQNTKESLETLIEVGMSVGHAPDEAECGLEYARKRLSAGETGELSEEEIAEVARRIDGSLAPLRREADED</sequence>
<dbReference type="InterPro" id="IPR000008">
    <property type="entry name" value="C2_dom"/>
</dbReference>
<feature type="chain" id="PRO_5044915049" description="Phosphatidylserine decarboxylase 2 alpha chain" evidence="12">
    <location>
        <begin position="954"/>
        <end position="1041"/>
    </location>
</feature>
<keyword evidence="12" id="KW-0967">Endosome</keyword>
<dbReference type="SMART" id="SM00239">
    <property type="entry name" value="C2"/>
    <property type="match status" value="2"/>
</dbReference>
<dbReference type="EMBL" id="JBBJBU010000009">
    <property type="protein sequence ID" value="KAK7204113.1"/>
    <property type="molecule type" value="Genomic_DNA"/>
</dbReference>
<feature type="active site" description="Schiff-base intermediate with substrate; via pyruvic acid; for decarboxylase activity" evidence="12">
    <location>
        <position position="954"/>
    </location>
</feature>
<comment type="pathway">
    <text evidence="12">Phospholipid metabolism; phosphatidylethanolamine biosynthesis; phosphatidylethanolamine from CDP-diacylglycerol: step 2/2.</text>
</comment>
<dbReference type="PROSITE" id="PS00018">
    <property type="entry name" value="EF_HAND_1"/>
    <property type="match status" value="1"/>
</dbReference>
<evidence type="ECO:0000256" key="6">
    <source>
        <dbReference type="ARBA" id="ARBA00023136"/>
    </source>
</evidence>
<dbReference type="InterPro" id="IPR002048">
    <property type="entry name" value="EF_hand_dom"/>
</dbReference>
<keyword evidence="8 12" id="KW-0594">Phospholipid biosynthesis</keyword>
<feature type="compositionally biased region" description="Basic and acidic residues" evidence="13">
    <location>
        <begin position="389"/>
        <end position="401"/>
    </location>
</feature>
<dbReference type="InterPro" id="IPR011992">
    <property type="entry name" value="EF-hand-dom_pair"/>
</dbReference>
<dbReference type="RefSeq" id="XP_064767146.1">
    <property type="nucleotide sequence ID" value="XM_064913129.1"/>
</dbReference>
<dbReference type="PROSITE" id="PS50004">
    <property type="entry name" value="C2"/>
    <property type="match status" value="2"/>
</dbReference>
<feature type="domain" description="C2" evidence="14">
    <location>
        <begin position="242"/>
        <end position="368"/>
    </location>
</feature>
<dbReference type="SUPFAM" id="SSF49562">
    <property type="entry name" value="C2 domain (Calcium/lipid-binding domain, CaLB)"/>
    <property type="match status" value="2"/>
</dbReference>
<feature type="modified residue" description="Pyruvic acid (Ser); by autocatalysis" evidence="12">
    <location>
        <position position="954"/>
    </location>
</feature>
<evidence type="ECO:0000256" key="12">
    <source>
        <dbReference type="HAMAP-Rule" id="MF_03209"/>
    </source>
</evidence>
<evidence type="ECO:0000256" key="4">
    <source>
        <dbReference type="ARBA" id="ARBA00022837"/>
    </source>
</evidence>
<feature type="chain" id="PRO_5044915048" description="Phosphatidylserine decarboxylase 2 beta chain" evidence="12">
    <location>
        <begin position="1"/>
        <end position="953"/>
    </location>
</feature>
<evidence type="ECO:0000256" key="5">
    <source>
        <dbReference type="ARBA" id="ARBA00023098"/>
    </source>
</evidence>
<evidence type="ECO:0000256" key="7">
    <source>
        <dbReference type="ARBA" id="ARBA00023145"/>
    </source>
</evidence>
<keyword evidence="10 12" id="KW-1208">Phospholipid metabolism</keyword>
<dbReference type="InterPro" id="IPR035892">
    <property type="entry name" value="C2_domain_sf"/>
</dbReference>
<feature type="region of interest" description="Disordered" evidence="13">
    <location>
        <begin position="202"/>
        <end position="248"/>
    </location>
</feature>
<keyword evidence="9 12" id="KW-0456">Lyase</keyword>
<dbReference type="GeneID" id="90038641"/>
<keyword evidence="6 12" id="KW-0472">Membrane</keyword>
<keyword evidence="11 12" id="KW-0670">Pyruvate</keyword>
<dbReference type="Pfam" id="PF02666">
    <property type="entry name" value="PS_Dcarbxylase"/>
    <property type="match status" value="1"/>
</dbReference>
<organism evidence="16 17">
    <name type="scientific">Myxozyma melibiosi</name>
    <dbReference type="NCBI Taxonomy" id="54550"/>
    <lineage>
        <taxon>Eukaryota</taxon>
        <taxon>Fungi</taxon>
        <taxon>Dikarya</taxon>
        <taxon>Ascomycota</taxon>
        <taxon>Saccharomycotina</taxon>
        <taxon>Lipomycetes</taxon>
        <taxon>Lipomycetales</taxon>
        <taxon>Lipomycetaceae</taxon>
        <taxon>Myxozyma</taxon>
    </lineage>
</organism>
<evidence type="ECO:0000259" key="15">
    <source>
        <dbReference type="PROSITE" id="PS50222"/>
    </source>
</evidence>
<evidence type="ECO:0000256" key="3">
    <source>
        <dbReference type="ARBA" id="ARBA00022793"/>
    </source>
</evidence>
<dbReference type="Pfam" id="PF00168">
    <property type="entry name" value="C2"/>
    <property type="match status" value="2"/>
</dbReference>
<evidence type="ECO:0000256" key="11">
    <source>
        <dbReference type="ARBA" id="ARBA00023317"/>
    </source>
</evidence>
<feature type="domain" description="EF-hand" evidence="15">
    <location>
        <begin position="451"/>
        <end position="486"/>
    </location>
</feature>
<dbReference type="NCBIfam" id="TIGR00163">
    <property type="entry name" value="PS_decarb"/>
    <property type="match status" value="1"/>
</dbReference>
<dbReference type="EC" id="4.1.1.65" evidence="12"/>
<keyword evidence="4" id="KW-0106">Calcium</keyword>
<evidence type="ECO:0000256" key="13">
    <source>
        <dbReference type="SAM" id="MobiDB-lite"/>
    </source>
</evidence>
<dbReference type="PRINTS" id="PR00360">
    <property type="entry name" value="C2DOMAIN"/>
</dbReference>
<comment type="catalytic activity">
    <reaction evidence="12">
        <text>a 1,2-diacyl-sn-glycero-3-phospho-L-serine + H(+) = a 1,2-diacyl-sn-glycero-3-phosphoethanolamine + CO2</text>
        <dbReference type="Rhea" id="RHEA:20828"/>
        <dbReference type="ChEBI" id="CHEBI:15378"/>
        <dbReference type="ChEBI" id="CHEBI:16526"/>
        <dbReference type="ChEBI" id="CHEBI:57262"/>
        <dbReference type="ChEBI" id="CHEBI:64612"/>
        <dbReference type="EC" id="4.1.1.65"/>
    </reaction>
</comment>
<evidence type="ECO:0000256" key="8">
    <source>
        <dbReference type="ARBA" id="ARBA00023209"/>
    </source>
</evidence>
<feature type="compositionally biased region" description="Basic residues" evidence="13">
    <location>
        <begin position="228"/>
        <end position="245"/>
    </location>
</feature>
<dbReference type="HAMAP" id="MF_00663">
    <property type="entry name" value="PS_decarb_PSD_B_type2"/>
    <property type="match status" value="1"/>
</dbReference>
<comment type="subunit">
    <text evidence="12">Heterodimer of a large membrane-associated beta subunit and a small pyruvoyl-containing alpha subunit. Interacts with pstB2. This interaction may be a means to structurally tether the donor membrane (ER) harboring PstB2 to acceptor membranes (Golgi/endosomes) harboring PSD2 during PtdSer transport to the site of PtdEtn synthesis.</text>
</comment>
<feature type="site" description="Cleavage (non-hydrolytic); by autocatalysis" evidence="12">
    <location>
        <begin position="953"/>
        <end position="954"/>
    </location>
</feature>
<feature type="region of interest" description="Disordered" evidence="13">
    <location>
        <begin position="383"/>
        <end position="414"/>
    </location>
</feature>
<comment type="similarity">
    <text evidence="12">Belongs to the phosphatidylserine decarboxylase family. PSD-B subfamily. Eukaryotic type II sub-subfamily.</text>
</comment>
<feature type="region of interest" description="Disordered" evidence="13">
    <location>
        <begin position="1"/>
        <end position="34"/>
    </location>
</feature>
<keyword evidence="7 12" id="KW-0865">Zymogen</keyword>
<keyword evidence="17" id="KW-1185">Reference proteome</keyword>
<gene>
    <name evidence="12" type="primary">PSD2</name>
    <name evidence="16" type="ORF">BZA70DRAFT_281499</name>
</gene>
<dbReference type="Proteomes" id="UP001498771">
    <property type="component" value="Unassembled WGS sequence"/>
</dbReference>
<comment type="caution">
    <text evidence="16">The sequence shown here is derived from an EMBL/GenBank/DDBJ whole genome shotgun (WGS) entry which is preliminary data.</text>
</comment>
<keyword evidence="5 12" id="KW-0443">Lipid metabolism</keyword>
<dbReference type="Gene3D" id="1.10.238.10">
    <property type="entry name" value="EF-hand"/>
    <property type="match status" value="1"/>
</dbReference>
<dbReference type="InterPro" id="IPR033177">
    <property type="entry name" value="PSD-B"/>
</dbReference>
<evidence type="ECO:0000313" key="17">
    <source>
        <dbReference type="Proteomes" id="UP001498771"/>
    </source>
</evidence>
<comment type="cofactor">
    <cofactor evidence="12">
        <name>pyruvate</name>
        <dbReference type="ChEBI" id="CHEBI:15361"/>
    </cofactor>
    <text evidence="12">Binds 1 pyruvoyl group covalently per subunit.</text>
</comment>
<evidence type="ECO:0000256" key="9">
    <source>
        <dbReference type="ARBA" id="ARBA00023239"/>
    </source>
</evidence>
<dbReference type="PANTHER" id="PTHR10067">
    <property type="entry name" value="PHOSPHATIDYLSERINE DECARBOXYLASE"/>
    <property type="match status" value="1"/>
</dbReference>
<evidence type="ECO:0000256" key="1">
    <source>
        <dbReference type="ARBA" id="ARBA00005189"/>
    </source>
</evidence>
<protein>
    <recommendedName>
        <fullName evidence="12">Phosphatidylserine decarboxylase proenzyme 2</fullName>
        <ecNumber evidence="12">4.1.1.65</ecNumber>
    </recommendedName>
    <component>
        <recommendedName>
            <fullName evidence="12">Phosphatidylserine decarboxylase 2 beta chain</fullName>
        </recommendedName>
    </component>
    <component>
        <recommendedName>
            <fullName evidence="12">Phosphatidylserine decarboxylase 2 alpha chain</fullName>
        </recommendedName>
    </component>
</protein>
<dbReference type="SUPFAM" id="SSF47473">
    <property type="entry name" value="EF-hand"/>
    <property type="match status" value="1"/>
</dbReference>
<dbReference type="InterPro" id="IPR033179">
    <property type="entry name" value="PSD_type2_pro"/>
</dbReference>
<feature type="active site" description="Charge relay system; for autoendoproteolytic cleavage activity" evidence="12">
    <location>
        <position position="809"/>
    </location>
</feature>
<feature type="domain" description="C2" evidence="14">
    <location>
        <begin position="20"/>
        <end position="137"/>
    </location>
</feature>
<comment type="pathway">
    <text evidence="1">Lipid metabolism.</text>
</comment>
<feature type="active site" description="Charge relay system; for autoendoproteolytic cleavage activity" evidence="12">
    <location>
        <position position="867"/>
    </location>
</feature>
<evidence type="ECO:0000256" key="2">
    <source>
        <dbReference type="ARBA" id="ARBA00022516"/>
    </source>
</evidence>
<dbReference type="Gene3D" id="2.60.40.150">
    <property type="entry name" value="C2 domain"/>
    <property type="match status" value="2"/>
</dbReference>
<dbReference type="PANTHER" id="PTHR10067:SF17">
    <property type="entry name" value="PHOSPHATIDYLSERINE DECARBOXYLASE PROENZYME 2"/>
    <property type="match status" value="1"/>
</dbReference>
<comment type="domain">
    <text evidence="12">The C2 domains have an essential, but non-catalytic function. They may facilitate interactions with other proteins and are required for lipid transport function.</text>
</comment>
<keyword evidence="3 12" id="KW-0210">Decarboxylase</keyword>
<comment type="function">
    <text evidence="12">Catalyzes the formation of phosphatidylethanolamine (PtdEtn) from phosphatidylserine (PtdSer). Plays a central role in phospholipid metabolism and in the interorganelle trafficking of phosphatidylserine.</text>
</comment>
<evidence type="ECO:0000259" key="14">
    <source>
        <dbReference type="PROSITE" id="PS50004"/>
    </source>
</evidence>
<accession>A0ABR1F2P2</accession>
<dbReference type="InterPro" id="IPR003817">
    <property type="entry name" value="PS_Dcarbxylase"/>
</dbReference>
<comment type="PTM">
    <text evidence="12">Is synthesized initially as an inactive proenzyme. Formation of the active enzyme involves a self-maturation process in which the active site pyruvoyl group is generated from an internal serine residue via an autocatalytic post-translational modification. Two non-identical subunits are generated from the proenzyme in this reaction, and the pyruvate is formed at the N-terminus of the alpha chain, which is derived from the carboxyl end of the proenzyme. The autoendoproteolytic cleavage occurs by a canonical serine protease mechanism, in which the side chain hydroxyl group of the serine supplies its oxygen atom to form the C-terminus of the beta chain, while the remainder of the serine residue undergoes an oxidative deamination to produce ammonia and the pyruvoyl prosthetic group on the alpha chain. During this reaction, the Ser that is part of the protease active site of the proenzyme becomes the pyruvoyl prosthetic group, which constitutes an essential element of the active site of the mature decarboxylase.</text>
</comment>
<keyword evidence="12" id="KW-0333">Golgi apparatus</keyword>
<proteinExistence type="inferred from homology"/>
<dbReference type="PROSITE" id="PS50222">
    <property type="entry name" value="EF_HAND_2"/>
    <property type="match status" value="1"/>
</dbReference>
<comment type="subcellular location">
    <subcellularLocation>
        <location evidence="12">Golgi apparatus membrane</location>
        <topology evidence="12">Peripheral membrane protein</topology>
        <orientation evidence="12">Cytoplasmic side</orientation>
    </subcellularLocation>
    <subcellularLocation>
        <location evidence="12">Endosome membrane</location>
        <topology evidence="12">Peripheral membrane protein</topology>
        <orientation evidence="12">Cytoplasmic side</orientation>
    </subcellularLocation>
</comment>
<evidence type="ECO:0000313" key="16">
    <source>
        <dbReference type="EMBL" id="KAK7204113.1"/>
    </source>
</evidence>